<protein>
    <submittedName>
        <fullName evidence="1">Uncharacterized protein</fullName>
    </submittedName>
</protein>
<evidence type="ECO:0000313" key="1">
    <source>
        <dbReference type="EMBL" id="KAK1257431.1"/>
    </source>
</evidence>
<evidence type="ECO:0000313" key="2">
    <source>
        <dbReference type="Proteomes" id="UP001179952"/>
    </source>
</evidence>
<keyword evidence="2" id="KW-1185">Reference proteome</keyword>
<organism evidence="1 2">
    <name type="scientific">Acorus gramineus</name>
    <name type="common">Dwarf sweet flag</name>
    <dbReference type="NCBI Taxonomy" id="55184"/>
    <lineage>
        <taxon>Eukaryota</taxon>
        <taxon>Viridiplantae</taxon>
        <taxon>Streptophyta</taxon>
        <taxon>Embryophyta</taxon>
        <taxon>Tracheophyta</taxon>
        <taxon>Spermatophyta</taxon>
        <taxon>Magnoliopsida</taxon>
        <taxon>Liliopsida</taxon>
        <taxon>Acoraceae</taxon>
        <taxon>Acorus</taxon>
    </lineage>
</organism>
<proteinExistence type="predicted"/>
<comment type="caution">
    <text evidence="1">The sequence shown here is derived from an EMBL/GenBank/DDBJ whole genome shotgun (WGS) entry which is preliminary data.</text>
</comment>
<dbReference type="AlphaFoldDB" id="A0AAV9A0H9"/>
<accession>A0AAV9A0H9</accession>
<reference evidence="1" key="2">
    <citation type="submission" date="2023-06" db="EMBL/GenBank/DDBJ databases">
        <authorList>
            <person name="Ma L."/>
            <person name="Liu K.-W."/>
            <person name="Li Z."/>
            <person name="Hsiao Y.-Y."/>
            <person name="Qi Y."/>
            <person name="Fu T."/>
            <person name="Tang G."/>
            <person name="Zhang D."/>
            <person name="Sun W.-H."/>
            <person name="Liu D.-K."/>
            <person name="Li Y."/>
            <person name="Chen G.-Z."/>
            <person name="Liu X.-D."/>
            <person name="Liao X.-Y."/>
            <person name="Jiang Y.-T."/>
            <person name="Yu X."/>
            <person name="Hao Y."/>
            <person name="Huang J."/>
            <person name="Zhao X.-W."/>
            <person name="Ke S."/>
            <person name="Chen Y.-Y."/>
            <person name="Wu W.-L."/>
            <person name="Hsu J.-L."/>
            <person name="Lin Y.-F."/>
            <person name="Huang M.-D."/>
            <person name="Li C.-Y."/>
            <person name="Huang L."/>
            <person name="Wang Z.-W."/>
            <person name="Zhao X."/>
            <person name="Zhong W.-Y."/>
            <person name="Peng D.-H."/>
            <person name="Ahmad S."/>
            <person name="Lan S."/>
            <person name="Zhang J.-S."/>
            <person name="Tsai W.-C."/>
            <person name="Van De Peer Y."/>
            <person name="Liu Z.-J."/>
        </authorList>
    </citation>
    <scope>NUCLEOTIDE SEQUENCE</scope>
    <source>
        <strain evidence="1">SCP</strain>
        <tissue evidence="1">Leaves</tissue>
    </source>
</reference>
<gene>
    <name evidence="1" type="ORF">QJS04_geneDACA011604</name>
</gene>
<dbReference type="EMBL" id="JAUJYN010000043">
    <property type="protein sequence ID" value="KAK1257431.1"/>
    <property type="molecule type" value="Genomic_DNA"/>
</dbReference>
<name>A0AAV9A0H9_ACOGR</name>
<dbReference type="Proteomes" id="UP001179952">
    <property type="component" value="Unassembled WGS sequence"/>
</dbReference>
<sequence length="73" mass="8315">MVVQTSRLGLSNPKKISRFTFILDLDSMVEVKTNIEINFFSVGSVEVIRIARFIFFFFLFAIDCGETMVIQSG</sequence>
<reference evidence="1" key="1">
    <citation type="journal article" date="2023" name="Nat. Commun.">
        <title>Diploid and tetraploid genomes of Acorus and the evolution of monocots.</title>
        <authorList>
            <person name="Ma L."/>
            <person name="Liu K.W."/>
            <person name="Li Z."/>
            <person name="Hsiao Y.Y."/>
            <person name="Qi Y."/>
            <person name="Fu T."/>
            <person name="Tang G.D."/>
            <person name="Zhang D."/>
            <person name="Sun W.H."/>
            <person name="Liu D.K."/>
            <person name="Li Y."/>
            <person name="Chen G.Z."/>
            <person name="Liu X.D."/>
            <person name="Liao X.Y."/>
            <person name="Jiang Y.T."/>
            <person name="Yu X."/>
            <person name="Hao Y."/>
            <person name="Huang J."/>
            <person name="Zhao X.W."/>
            <person name="Ke S."/>
            <person name="Chen Y.Y."/>
            <person name="Wu W.L."/>
            <person name="Hsu J.L."/>
            <person name="Lin Y.F."/>
            <person name="Huang M.D."/>
            <person name="Li C.Y."/>
            <person name="Huang L."/>
            <person name="Wang Z.W."/>
            <person name="Zhao X."/>
            <person name="Zhong W.Y."/>
            <person name="Peng D.H."/>
            <person name="Ahmad S."/>
            <person name="Lan S."/>
            <person name="Zhang J.S."/>
            <person name="Tsai W.C."/>
            <person name="Van de Peer Y."/>
            <person name="Liu Z.J."/>
        </authorList>
    </citation>
    <scope>NUCLEOTIDE SEQUENCE</scope>
    <source>
        <strain evidence="1">SCP</strain>
    </source>
</reference>